<dbReference type="AlphaFoldDB" id="U6B553"/>
<evidence type="ECO:0000313" key="2">
    <source>
        <dbReference type="Proteomes" id="UP000017862"/>
    </source>
</evidence>
<gene>
    <name evidence="1" type="ORF">lam_694</name>
</gene>
<dbReference type="Proteomes" id="UP000017862">
    <property type="component" value="Chromosome"/>
</dbReference>
<dbReference type="STRING" id="1261131.lam_694"/>
<dbReference type="HOGENOM" id="CLU_1472643_0_0_5"/>
<dbReference type="KEGG" id="lar:lam_694"/>
<protein>
    <submittedName>
        <fullName evidence="1">Uncharacterized protein</fullName>
    </submittedName>
</protein>
<accession>U6B553</accession>
<evidence type="ECO:0000313" key="1">
    <source>
        <dbReference type="EMBL" id="AHA28040.1"/>
    </source>
</evidence>
<keyword evidence="2" id="KW-1185">Reference proteome</keyword>
<proteinExistence type="predicted"/>
<dbReference type="EMBL" id="CP006604">
    <property type="protein sequence ID" value="AHA28040.1"/>
    <property type="molecule type" value="Genomic_DNA"/>
</dbReference>
<organism evidence="1 2">
    <name type="scientific">Candidatus Liberibacter americanus str. Sao Paulo</name>
    <dbReference type="NCBI Taxonomy" id="1261131"/>
    <lineage>
        <taxon>Bacteria</taxon>
        <taxon>Pseudomonadati</taxon>
        <taxon>Pseudomonadota</taxon>
        <taxon>Alphaproteobacteria</taxon>
        <taxon>Hyphomicrobiales</taxon>
        <taxon>Rhizobiaceae</taxon>
        <taxon>Liberibacter</taxon>
    </lineage>
</organism>
<reference evidence="1 2" key="1">
    <citation type="journal article" date="2014" name="Mol. Plant Microbe Interact.">
        <title>The complete genome sequence of Candidatus Liberibacter americanus, associated with citrus Huanglongbing.</title>
        <authorList>
            <person name="Wulff N.A."/>
            <person name="Zhang S."/>
            <person name="Setubal J.C."/>
            <person name="Almeida N.F."/>
            <person name="Martins E.C."/>
            <person name="Harakava R."/>
            <person name="Kumar D."/>
            <person name="Rangel L.T."/>
            <person name="Foissac X."/>
            <person name="Bove J."/>
            <person name="Gabriel D.W."/>
        </authorList>
    </citation>
    <scope>NUCLEOTIDE SEQUENCE [LARGE SCALE GENOMIC DNA]</scope>
    <source>
        <strain evidence="1 2">Sao Paulo</strain>
    </source>
</reference>
<sequence>MEGVKDIKDISVEYLSGFGSVSVPPVMVEKSCVFVQDSGRSLISVIYKNREGYQFNDLNILAEHMMLRGVKEISFQHSPYSIIWVLRTDGELVGCTFDPENGICAWHSHSLGGKDSKVCSLNSFSNFIRGQDELWLLVERKAPQGEVIQSLERLGDFQRANTYQAIDMIDGLAGIEQNNRKMS</sequence>
<name>U6B553_9HYPH</name>
<dbReference type="PATRIC" id="fig|1261131.3.peg.665"/>